<evidence type="ECO:0000313" key="1">
    <source>
        <dbReference type="EMBL" id="MDX5979353.1"/>
    </source>
</evidence>
<proteinExistence type="predicted"/>
<reference evidence="1" key="1">
    <citation type="submission" date="2023-11" db="EMBL/GenBank/DDBJ databases">
        <title>MicrobeMod: A computational toolkit for identifying prokaryotic methylation and restriction-modification with nanopore sequencing.</title>
        <authorList>
            <person name="Crits-Christoph A."/>
            <person name="Kang S.C."/>
            <person name="Lee H."/>
            <person name="Ostrov N."/>
        </authorList>
    </citation>
    <scope>NUCLEOTIDE SEQUENCE</scope>
    <source>
        <strain evidence="1">ATCC BAA-953</strain>
    </source>
</reference>
<dbReference type="Pfam" id="PF09970">
    <property type="entry name" value="DUF2204"/>
    <property type="match status" value="1"/>
</dbReference>
<dbReference type="AlphaFoldDB" id="A0AAJ2RVS4"/>
<name>A0AAJ2RVS4_9GAMM</name>
<organism evidence="1 2">
    <name type="scientific">Vreelandella alkaliphila</name>
    <dbReference type="NCBI Taxonomy" id="272774"/>
    <lineage>
        <taxon>Bacteria</taxon>
        <taxon>Pseudomonadati</taxon>
        <taxon>Pseudomonadota</taxon>
        <taxon>Gammaproteobacteria</taxon>
        <taxon>Oceanospirillales</taxon>
        <taxon>Halomonadaceae</taxon>
        <taxon>Vreelandella</taxon>
    </lineage>
</organism>
<comment type="caution">
    <text evidence="1">The sequence shown here is derived from an EMBL/GenBank/DDBJ whole genome shotgun (WGS) entry which is preliminary data.</text>
</comment>
<dbReference type="Proteomes" id="UP001276761">
    <property type="component" value="Unassembled WGS sequence"/>
</dbReference>
<dbReference type="InterPro" id="IPR018700">
    <property type="entry name" value="DUF2204"/>
</dbReference>
<dbReference type="Gene3D" id="3.30.460.40">
    <property type="match status" value="1"/>
</dbReference>
<dbReference type="RefSeq" id="WP_198350247.1">
    <property type="nucleotide sequence ID" value="NZ_JABASV010000023.1"/>
</dbReference>
<dbReference type="GeneID" id="303167339"/>
<gene>
    <name evidence="1" type="ORF">SIL78_17550</name>
</gene>
<dbReference type="InterPro" id="IPR043519">
    <property type="entry name" value="NT_sf"/>
</dbReference>
<accession>A0AAJ2RVS4</accession>
<dbReference type="EMBL" id="JAWXXT010000001">
    <property type="protein sequence ID" value="MDX5979353.1"/>
    <property type="molecule type" value="Genomic_DNA"/>
</dbReference>
<sequence>MHHLAAQWIVGLLRERSIPFLICGGLAAKGYGSERDLNDIDLFVPGEHFASVVQAGQEFISKAAAHRQEEGWDLTYVQFKYEGIKVEVGNADGSQIFDASNETWVPLNIDFSRYVTVHLLGLELPLMLKDDLVRYKSALARPVDIEDICAIRENEEPGNSPSDGC</sequence>
<protein>
    <submittedName>
        <fullName evidence="1">Uncharacterized protein</fullName>
    </submittedName>
</protein>
<dbReference type="SUPFAM" id="SSF81301">
    <property type="entry name" value="Nucleotidyltransferase"/>
    <property type="match status" value="1"/>
</dbReference>
<evidence type="ECO:0000313" key="2">
    <source>
        <dbReference type="Proteomes" id="UP001276761"/>
    </source>
</evidence>